<dbReference type="GO" id="GO:0008745">
    <property type="term" value="F:N-acetylmuramoyl-L-alanine amidase activity"/>
    <property type="evidence" value="ECO:0007669"/>
    <property type="project" value="InterPro"/>
</dbReference>
<dbReference type="SMART" id="SM00646">
    <property type="entry name" value="Ami_3"/>
    <property type="match status" value="1"/>
</dbReference>
<dbReference type="AlphaFoldDB" id="A0A1T4MWU7"/>
<dbReference type="InterPro" id="IPR014234">
    <property type="entry name" value="Spore_CwlD"/>
</dbReference>
<protein>
    <submittedName>
        <fullName evidence="4">N-acetylmuramoyl-L-alanine amidase</fullName>
    </submittedName>
</protein>
<keyword evidence="2" id="KW-0812">Transmembrane</keyword>
<name>A0A1T4MWU7_9FIRM</name>
<evidence type="ECO:0000256" key="1">
    <source>
        <dbReference type="ARBA" id="ARBA00022801"/>
    </source>
</evidence>
<dbReference type="Proteomes" id="UP000196365">
    <property type="component" value="Unassembled WGS sequence"/>
</dbReference>
<dbReference type="Pfam" id="PF01520">
    <property type="entry name" value="Amidase_3"/>
    <property type="match status" value="1"/>
</dbReference>
<dbReference type="GO" id="GO:0030288">
    <property type="term" value="C:outer membrane-bounded periplasmic space"/>
    <property type="evidence" value="ECO:0007669"/>
    <property type="project" value="TreeGrafter"/>
</dbReference>
<proteinExistence type="predicted"/>
<organism evidence="4 5">
    <name type="scientific">Garciella nitratireducens DSM 15102</name>
    <dbReference type="NCBI Taxonomy" id="1121911"/>
    <lineage>
        <taxon>Bacteria</taxon>
        <taxon>Bacillati</taxon>
        <taxon>Bacillota</taxon>
        <taxon>Clostridia</taxon>
        <taxon>Eubacteriales</taxon>
        <taxon>Eubacteriaceae</taxon>
        <taxon>Garciella</taxon>
    </lineage>
</organism>
<dbReference type="PANTHER" id="PTHR30404:SF0">
    <property type="entry name" value="N-ACETYLMURAMOYL-L-ALANINE AMIDASE AMIC"/>
    <property type="match status" value="1"/>
</dbReference>
<gene>
    <name evidence="4" type="ORF">SAMN02745973_01479</name>
</gene>
<keyword evidence="5" id="KW-1185">Reference proteome</keyword>
<sequence>MKRLKIFSGLILFTVVSMGLVYYNQMYYEKVVTTLSFPNFNKVVIIDAGHGGIDPGKEGSQGVHEKDLNLKIAQKLRTYIEESGGVAILTRSEDVGLYTENSDSITEKKNEDLRKRRKLIQESNGDLFVSIHLNSYPSSKYYGAQTFYLEGDQQSKILAEFVQNELISVLNHGNDRQAKASDSYYILKENPVPSILVEGGFLSNPEEERRLNDDNYQNKLAWAIYTGIMNYFSYEAK</sequence>
<dbReference type="InterPro" id="IPR002508">
    <property type="entry name" value="MurNAc-LAA_cat"/>
</dbReference>
<evidence type="ECO:0000256" key="2">
    <source>
        <dbReference type="SAM" id="Phobius"/>
    </source>
</evidence>
<evidence type="ECO:0000313" key="4">
    <source>
        <dbReference type="EMBL" id="SJZ71118.1"/>
    </source>
</evidence>
<keyword evidence="2" id="KW-0472">Membrane</keyword>
<dbReference type="NCBIfam" id="TIGR02883">
    <property type="entry name" value="spore_cwlD"/>
    <property type="match status" value="1"/>
</dbReference>
<dbReference type="InterPro" id="IPR050695">
    <property type="entry name" value="N-acetylmuramoyl_amidase_3"/>
</dbReference>
<evidence type="ECO:0000313" key="5">
    <source>
        <dbReference type="Proteomes" id="UP000196365"/>
    </source>
</evidence>
<reference evidence="4 5" key="1">
    <citation type="submission" date="2017-02" db="EMBL/GenBank/DDBJ databases">
        <authorList>
            <person name="Peterson S.W."/>
        </authorList>
    </citation>
    <scope>NUCLEOTIDE SEQUENCE [LARGE SCALE GENOMIC DNA]</scope>
    <source>
        <strain evidence="4 5">DSM 15102</strain>
    </source>
</reference>
<dbReference type="GO" id="GO:0009253">
    <property type="term" value="P:peptidoglycan catabolic process"/>
    <property type="evidence" value="ECO:0007669"/>
    <property type="project" value="InterPro"/>
</dbReference>
<dbReference type="CDD" id="cd02696">
    <property type="entry name" value="MurNAc-LAA"/>
    <property type="match status" value="1"/>
</dbReference>
<dbReference type="PANTHER" id="PTHR30404">
    <property type="entry name" value="N-ACETYLMURAMOYL-L-ALANINE AMIDASE"/>
    <property type="match status" value="1"/>
</dbReference>
<dbReference type="SUPFAM" id="SSF53187">
    <property type="entry name" value="Zn-dependent exopeptidases"/>
    <property type="match status" value="1"/>
</dbReference>
<feature type="domain" description="MurNAc-LAA" evidence="3">
    <location>
        <begin position="117"/>
        <end position="229"/>
    </location>
</feature>
<accession>A0A1T4MWU7</accession>
<dbReference type="EMBL" id="FUWV01000008">
    <property type="protein sequence ID" value="SJZ71118.1"/>
    <property type="molecule type" value="Genomic_DNA"/>
</dbReference>
<feature type="transmembrane region" description="Helical" evidence="2">
    <location>
        <begin position="6"/>
        <end position="23"/>
    </location>
</feature>
<dbReference type="OrthoDB" id="9806267at2"/>
<keyword evidence="2" id="KW-1133">Transmembrane helix</keyword>
<dbReference type="Gene3D" id="3.40.630.40">
    <property type="entry name" value="Zn-dependent exopeptidases"/>
    <property type="match status" value="1"/>
</dbReference>
<keyword evidence="1" id="KW-0378">Hydrolase</keyword>
<dbReference type="RefSeq" id="WP_087678899.1">
    <property type="nucleotide sequence ID" value="NZ_FUWV01000008.1"/>
</dbReference>
<evidence type="ECO:0000259" key="3">
    <source>
        <dbReference type="SMART" id="SM00646"/>
    </source>
</evidence>